<feature type="compositionally biased region" description="Polar residues" evidence="3">
    <location>
        <begin position="23"/>
        <end position="35"/>
    </location>
</feature>
<dbReference type="InterPro" id="IPR032675">
    <property type="entry name" value="LRR_dom_sf"/>
</dbReference>
<proteinExistence type="predicted"/>
<dbReference type="Gene3D" id="3.80.10.10">
    <property type="entry name" value="Ribonuclease Inhibitor"/>
    <property type="match status" value="2"/>
</dbReference>
<dbReference type="InterPro" id="IPR003591">
    <property type="entry name" value="Leu-rich_rpt_typical-subtyp"/>
</dbReference>
<evidence type="ECO:0000256" key="3">
    <source>
        <dbReference type="SAM" id="MobiDB-lite"/>
    </source>
</evidence>
<keyword evidence="5" id="KW-1185">Reference proteome</keyword>
<organism evidence="4 5">
    <name type="scientific">Cotesia glomerata</name>
    <name type="common">Lepidopteran parasitic wasp</name>
    <name type="synonym">Apanteles glomeratus</name>
    <dbReference type="NCBI Taxonomy" id="32391"/>
    <lineage>
        <taxon>Eukaryota</taxon>
        <taxon>Metazoa</taxon>
        <taxon>Ecdysozoa</taxon>
        <taxon>Arthropoda</taxon>
        <taxon>Hexapoda</taxon>
        <taxon>Insecta</taxon>
        <taxon>Pterygota</taxon>
        <taxon>Neoptera</taxon>
        <taxon>Endopterygota</taxon>
        <taxon>Hymenoptera</taxon>
        <taxon>Apocrita</taxon>
        <taxon>Ichneumonoidea</taxon>
        <taxon>Braconidae</taxon>
        <taxon>Microgastrinae</taxon>
        <taxon>Cotesia</taxon>
    </lineage>
</organism>
<dbReference type="InterPro" id="IPR050216">
    <property type="entry name" value="LRR_domain-containing"/>
</dbReference>
<dbReference type="Pfam" id="PF13855">
    <property type="entry name" value="LRR_8"/>
    <property type="match status" value="1"/>
</dbReference>
<feature type="compositionally biased region" description="Low complexity" evidence="3">
    <location>
        <begin position="481"/>
        <end position="492"/>
    </location>
</feature>
<reference evidence="4 5" key="1">
    <citation type="journal article" date="2021" name="J. Hered.">
        <title>A chromosome-level genome assembly of the parasitoid wasp, Cotesia glomerata (Hymenoptera: Braconidae).</title>
        <authorList>
            <person name="Pinto B.J."/>
            <person name="Weis J.J."/>
            <person name="Gamble T."/>
            <person name="Ode P.J."/>
            <person name="Paul R."/>
            <person name="Zaspel J.M."/>
        </authorList>
    </citation>
    <scope>NUCLEOTIDE SEQUENCE [LARGE SCALE GENOMIC DNA]</scope>
    <source>
        <strain evidence="4">CgM1</strain>
    </source>
</reference>
<dbReference type="InterPro" id="IPR001611">
    <property type="entry name" value="Leu-rich_rpt"/>
</dbReference>
<dbReference type="SUPFAM" id="SSF52058">
    <property type="entry name" value="L domain-like"/>
    <property type="match status" value="1"/>
</dbReference>
<protein>
    <submittedName>
        <fullName evidence="4">Uncharacterized protein</fullName>
    </submittedName>
</protein>
<dbReference type="Pfam" id="PF00560">
    <property type="entry name" value="LRR_1"/>
    <property type="match status" value="1"/>
</dbReference>
<feature type="region of interest" description="Disordered" evidence="3">
    <location>
        <begin position="473"/>
        <end position="492"/>
    </location>
</feature>
<feature type="compositionally biased region" description="Basic and acidic residues" evidence="3">
    <location>
        <begin position="1"/>
        <end position="21"/>
    </location>
</feature>
<evidence type="ECO:0000256" key="2">
    <source>
        <dbReference type="ARBA" id="ARBA00022737"/>
    </source>
</evidence>
<evidence type="ECO:0000313" key="5">
    <source>
        <dbReference type="Proteomes" id="UP000826195"/>
    </source>
</evidence>
<comment type="caution">
    <text evidence="4">The sequence shown here is derived from an EMBL/GenBank/DDBJ whole genome shotgun (WGS) entry which is preliminary data.</text>
</comment>
<accession>A0AAV7IYC7</accession>
<dbReference type="SMART" id="SM00369">
    <property type="entry name" value="LRR_TYP"/>
    <property type="match status" value="8"/>
</dbReference>
<sequence>MDHQTMPEVKKRQRSKRDAKSRVQINGSLSNGNSTKIDKIDNADEIKKEEAKVSELELIQKDLNSVSDNFFKRYCNLLELDLSDNRLFSLPSAITCLVKLETLILDRNKFREFPQVLEKLESLKVLSIVNNRLENFPENSGALLKAEKINFSGNCIKFLPTSWEKMTRLKNLDLSDNYFKFIPSCIELGMPILESLNLSDNKMNIDGRVYSHRIKKFYGRNNNNVRLQFPQWIFSGKYYKFEELNFENSLFDLIKIPPNPKIRVRVLNLQRCNFTEKNIAAILSDIESVEELKIGNNHYSYAGNLFTELPMEFINSPGEIKVFHSQAVGLSTVSPKIKGLVNVTMIDFSRNHISWLPDEFCCLKKLEILLLAQNTLIMLPGNIGKLESLRVLDVSSNHICSLPESVKELEKIEYLDIYANDLRELPEYLKDFGSLVGFDVEQNYIDVDNYQILNFKNLRESLRAYNKSELKLDGPKVEPQSNSSNSSFSSRSSTESFSTLSSSMSQVCSIKTEDWDKDSDSADDFDAYNPPQIIEKDCFTPKYIYGNPMYFCPADLHVPRVKDVVAENYARGKYPTRQIVEGQFDDID</sequence>
<dbReference type="EMBL" id="JAHXZJ010000374">
    <property type="protein sequence ID" value="KAH0560378.1"/>
    <property type="molecule type" value="Genomic_DNA"/>
</dbReference>
<dbReference type="PANTHER" id="PTHR48051:SF46">
    <property type="entry name" value="LEUCINE RICH REPEAT-CONTAINING DOMAIN PROTEIN"/>
    <property type="match status" value="1"/>
</dbReference>
<keyword evidence="2" id="KW-0677">Repeat</keyword>
<dbReference type="Proteomes" id="UP000826195">
    <property type="component" value="Unassembled WGS sequence"/>
</dbReference>
<dbReference type="PROSITE" id="PS51450">
    <property type="entry name" value="LRR"/>
    <property type="match status" value="3"/>
</dbReference>
<dbReference type="SMART" id="SM00364">
    <property type="entry name" value="LRR_BAC"/>
    <property type="match status" value="5"/>
</dbReference>
<dbReference type="PANTHER" id="PTHR48051">
    <property type="match status" value="1"/>
</dbReference>
<feature type="region of interest" description="Disordered" evidence="3">
    <location>
        <begin position="1"/>
        <end position="36"/>
    </location>
</feature>
<dbReference type="GO" id="GO:0005737">
    <property type="term" value="C:cytoplasm"/>
    <property type="evidence" value="ECO:0007669"/>
    <property type="project" value="TreeGrafter"/>
</dbReference>
<keyword evidence="1" id="KW-0433">Leucine-rich repeat</keyword>
<evidence type="ECO:0000256" key="1">
    <source>
        <dbReference type="ARBA" id="ARBA00022614"/>
    </source>
</evidence>
<name>A0AAV7IYC7_COTGL</name>
<dbReference type="AlphaFoldDB" id="A0AAV7IYC7"/>
<gene>
    <name evidence="4" type="ORF">KQX54_004067</name>
</gene>
<evidence type="ECO:0000313" key="4">
    <source>
        <dbReference type="EMBL" id="KAH0560378.1"/>
    </source>
</evidence>